<evidence type="ECO:0000313" key="1">
    <source>
        <dbReference type="EMBL" id="QDV24538.1"/>
    </source>
</evidence>
<dbReference type="KEGG" id="ahel:Q31a_28570"/>
<dbReference type="EMBL" id="CP036298">
    <property type="protein sequence ID" value="QDV24538.1"/>
    <property type="molecule type" value="Genomic_DNA"/>
</dbReference>
<keyword evidence="2" id="KW-1185">Reference proteome</keyword>
<name>A0A518G7I1_9BACT</name>
<organism evidence="1 2">
    <name type="scientific">Aureliella helgolandensis</name>
    <dbReference type="NCBI Taxonomy" id="2527968"/>
    <lineage>
        <taxon>Bacteria</taxon>
        <taxon>Pseudomonadati</taxon>
        <taxon>Planctomycetota</taxon>
        <taxon>Planctomycetia</taxon>
        <taxon>Pirellulales</taxon>
        <taxon>Pirellulaceae</taxon>
        <taxon>Aureliella</taxon>
    </lineage>
</organism>
<dbReference type="Proteomes" id="UP000318017">
    <property type="component" value="Chromosome"/>
</dbReference>
<gene>
    <name evidence="1" type="ORF">Q31a_28570</name>
</gene>
<dbReference type="AlphaFoldDB" id="A0A518G7I1"/>
<evidence type="ECO:0000313" key="2">
    <source>
        <dbReference type="Proteomes" id="UP000318017"/>
    </source>
</evidence>
<proteinExistence type="predicted"/>
<accession>A0A518G7I1</accession>
<reference evidence="1 2" key="1">
    <citation type="submission" date="2019-02" db="EMBL/GenBank/DDBJ databases">
        <title>Deep-cultivation of Planctomycetes and their phenomic and genomic characterization uncovers novel biology.</title>
        <authorList>
            <person name="Wiegand S."/>
            <person name="Jogler M."/>
            <person name="Boedeker C."/>
            <person name="Pinto D."/>
            <person name="Vollmers J."/>
            <person name="Rivas-Marin E."/>
            <person name="Kohn T."/>
            <person name="Peeters S.H."/>
            <person name="Heuer A."/>
            <person name="Rast P."/>
            <person name="Oberbeckmann S."/>
            <person name="Bunk B."/>
            <person name="Jeske O."/>
            <person name="Meyerdierks A."/>
            <person name="Storesund J.E."/>
            <person name="Kallscheuer N."/>
            <person name="Luecker S."/>
            <person name="Lage O.M."/>
            <person name="Pohl T."/>
            <person name="Merkel B.J."/>
            <person name="Hornburger P."/>
            <person name="Mueller R.-W."/>
            <person name="Bruemmer F."/>
            <person name="Labrenz M."/>
            <person name="Spormann A.M."/>
            <person name="Op den Camp H."/>
            <person name="Overmann J."/>
            <person name="Amann R."/>
            <person name="Jetten M.S.M."/>
            <person name="Mascher T."/>
            <person name="Medema M.H."/>
            <person name="Devos D.P."/>
            <person name="Kaster A.-K."/>
            <person name="Ovreas L."/>
            <person name="Rohde M."/>
            <person name="Galperin M.Y."/>
            <person name="Jogler C."/>
        </authorList>
    </citation>
    <scope>NUCLEOTIDE SEQUENCE [LARGE SCALE GENOMIC DNA]</scope>
    <source>
        <strain evidence="1 2">Q31a</strain>
    </source>
</reference>
<protein>
    <submittedName>
        <fullName evidence="1">Uncharacterized protein</fullName>
    </submittedName>
</protein>
<sequence length="50" mass="5393">MALELFGSRNQRIGLGAASQQGCKDLVALLVREGQGDGNDIRVRSDKVFC</sequence>